<feature type="binding site" evidence="9">
    <location>
        <begin position="12"/>
        <end position="13"/>
    </location>
    <ligand>
        <name>NAD(+)</name>
        <dbReference type="ChEBI" id="CHEBI:57540"/>
    </ligand>
</feature>
<dbReference type="PROSITE" id="PS00071">
    <property type="entry name" value="GAPDH"/>
    <property type="match status" value="1"/>
</dbReference>
<evidence type="ECO:0000313" key="15">
    <source>
        <dbReference type="Proteomes" id="UP000717996"/>
    </source>
</evidence>
<feature type="binding site" evidence="8">
    <location>
        <position position="181"/>
    </location>
    <ligand>
        <name>D-glyceraldehyde 3-phosphate</name>
        <dbReference type="ChEBI" id="CHEBI:59776"/>
    </ligand>
</feature>
<feature type="binding site" evidence="8">
    <location>
        <position position="233"/>
    </location>
    <ligand>
        <name>D-glyceraldehyde 3-phosphate</name>
        <dbReference type="ChEBI" id="CHEBI:59776"/>
    </ligand>
</feature>
<evidence type="ECO:0000256" key="2">
    <source>
        <dbReference type="ARBA" id="ARBA00007406"/>
    </source>
</evidence>
<evidence type="ECO:0000256" key="6">
    <source>
        <dbReference type="ARBA" id="ARBA00023152"/>
    </source>
</evidence>
<comment type="caution">
    <text evidence="14">The sequence shown here is derived from an EMBL/GenBank/DDBJ whole genome shotgun (WGS) entry which is preliminary data.</text>
</comment>
<dbReference type="Pfam" id="PF02800">
    <property type="entry name" value="Gp_dh_C"/>
    <property type="match status" value="1"/>
</dbReference>
<comment type="subunit">
    <text evidence="3 12">Homotetramer.</text>
</comment>
<evidence type="ECO:0000256" key="12">
    <source>
        <dbReference type="RuleBase" id="RU361160"/>
    </source>
</evidence>
<accession>A0A9P6YEB5</accession>
<dbReference type="GO" id="GO:0005829">
    <property type="term" value="C:cytosol"/>
    <property type="evidence" value="ECO:0007669"/>
    <property type="project" value="TreeGrafter"/>
</dbReference>
<dbReference type="GO" id="GO:0050661">
    <property type="term" value="F:NADP binding"/>
    <property type="evidence" value="ECO:0007669"/>
    <property type="project" value="InterPro"/>
</dbReference>
<feature type="binding site" evidence="9">
    <location>
        <position position="34"/>
    </location>
    <ligand>
        <name>NAD(+)</name>
        <dbReference type="ChEBI" id="CHEBI:57540"/>
    </ligand>
</feature>
<dbReference type="AlphaFoldDB" id="A0A9P6YEB5"/>
<dbReference type="OrthoDB" id="1152826at2759"/>
<evidence type="ECO:0000256" key="10">
    <source>
        <dbReference type="PIRSR" id="PIRSR000149-4"/>
    </source>
</evidence>
<comment type="similarity">
    <text evidence="2 11">Belongs to the glyceraldehyde-3-phosphate dehydrogenase family.</text>
</comment>
<evidence type="ECO:0000256" key="7">
    <source>
        <dbReference type="PIRSR" id="PIRSR000149-1"/>
    </source>
</evidence>
<evidence type="ECO:0000256" key="1">
    <source>
        <dbReference type="ARBA" id="ARBA00004869"/>
    </source>
</evidence>
<dbReference type="InterPro" id="IPR020829">
    <property type="entry name" value="GlycerAld_3-P_DH_cat"/>
</dbReference>
<organism evidence="14 15">
    <name type="scientific">Rhizopus oryzae</name>
    <name type="common">Mucormycosis agent</name>
    <name type="synonym">Rhizopus arrhizus var. delemar</name>
    <dbReference type="NCBI Taxonomy" id="64495"/>
    <lineage>
        <taxon>Eukaryota</taxon>
        <taxon>Fungi</taxon>
        <taxon>Fungi incertae sedis</taxon>
        <taxon>Mucoromycota</taxon>
        <taxon>Mucoromycotina</taxon>
        <taxon>Mucoromycetes</taxon>
        <taxon>Mucorales</taxon>
        <taxon>Mucorineae</taxon>
        <taxon>Rhizopodaceae</taxon>
        <taxon>Rhizopus</taxon>
    </lineage>
</organism>
<dbReference type="EC" id="1.2.1.12" evidence="12"/>
<dbReference type="FunFam" id="3.40.50.720:FF:000266">
    <property type="entry name" value="Glyceraldehyde-3-phosphate dehydrogenase"/>
    <property type="match status" value="1"/>
</dbReference>
<feature type="binding site" evidence="9">
    <location>
        <position position="315"/>
    </location>
    <ligand>
        <name>NAD(+)</name>
        <dbReference type="ChEBI" id="CHEBI:57540"/>
    </ligand>
</feature>
<dbReference type="PRINTS" id="PR00078">
    <property type="entry name" value="G3PDHDRGNASE"/>
</dbReference>
<dbReference type="FunFam" id="3.30.360.10:FF:000001">
    <property type="entry name" value="Glyceraldehyde-3-phosphate dehydrogenase"/>
    <property type="match status" value="1"/>
</dbReference>
<dbReference type="NCBIfam" id="TIGR01534">
    <property type="entry name" value="GAPDH-I"/>
    <property type="match status" value="1"/>
</dbReference>
<proteinExistence type="inferred from homology"/>
<dbReference type="SUPFAM" id="SSF51735">
    <property type="entry name" value="NAD(P)-binding Rossmann-fold domains"/>
    <property type="match status" value="1"/>
</dbReference>
<name>A0A9P6YEB5_RHIOR</name>
<dbReference type="InterPro" id="IPR020831">
    <property type="entry name" value="GlycerAld/Erythrose_P_DH"/>
</dbReference>
<dbReference type="GO" id="GO:0051287">
    <property type="term" value="F:NAD binding"/>
    <property type="evidence" value="ECO:0007669"/>
    <property type="project" value="UniProtKB-UniRule"/>
</dbReference>
<dbReference type="Proteomes" id="UP000717996">
    <property type="component" value="Unassembled WGS sequence"/>
</dbReference>
<feature type="binding site" evidence="8">
    <location>
        <begin position="210"/>
        <end position="211"/>
    </location>
    <ligand>
        <name>D-glyceraldehyde 3-phosphate</name>
        <dbReference type="ChEBI" id="CHEBI:59776"/>
    </ligand>
</feature>
<evidence type="ECO:0000256" key="3">
    <source>
        <dbReference type="ARBA" id="ARBA00011881"/>
    </source>
</evidence>
<dbReference type="Gene3D" id="3.30.360.10">
    <property type="entry name" value="Dihydrodipicolinate Reductase, domain 2"/>
    <property type="match status" value="1"/>
</dbReference>
<evidence type="ECO:0000256" key="11">
    <source>
        <dbReference type="RuleBase" id="RU000397"/>
    </source>
</evidence>
<dbReference type="PIRSF" id="PIRSF000149">
    <property type="entry name" value="GAP_DH"/>
    <property type="match status" value="1"/>
</dbReference>
<dbReference type="Pfam" id="PF00044">
    <property type="entry name" value="Gp_dh_N"/>
    <property type="match status" value="1"/>
</dbReference>
<gene>
    <name evidence="14" type="ORF">G6F51_004965</name>
</gene>
<sequence length="338" mass="35914">MVVQVGINGFGRIGRIVLRASLARENVKVVAINDPFIPLEYMVYMFKYDSVHGRFNGTVEAKDGKLVVNGNEITVTAERDPSQIPWGQAKATYVVESTGVFTTIEGASAHLKGGAEKVIISAPSADAPMFVCGVNLESYKSEYKVISNASCTTNCLAPLAKVINDQFGIVEGLMTTVHATTATQKTVDGPSNKDWRGGRGAGANIIPSSTGAAKAVGKVIPELNGKLTGMAFRVPTPDVSVVDLTVRLEKGASYDQIKEAVKKASENELKGILEYTEDAVVSTDFVGSAASSVFDASAGIALNSNFVKLVSWYDNEMGYSNRVVDLLIHAAKVDGRLA</sequence>
<dbReference type="GO" id="GO:0006096">
    <property type="term" value="P:glycolytic process"/>
    <property type="evidence" value="ECO:0007669"/>
    <property type="project" value="UniProtKB-KW"/>
</dbReference>
<dbReference type="OMA" id="FMAHMAC"/>
<feature type="domain" description="Glyceraldehyde 3-phosphate dehydrogenase NAD(P) binding" evidence="13">
    <location>
        <begin position="3"/>
        <end position="151"/>
    </location>
</feature>
<evidence type="ECO:0000259" key="13">
    <source>
        <dbReference type="SMART" id="SM00846"/>
    </source>
</evidence>
<dbReference type="EMBL" id="JAANIT010000579">
    <property type="protein sequence ID" value="KAG1546296.1"/>
    <property type="molecule type" value="Genomic_DNA"/>
</dbReference>
<dbReference type="CDD" id="cd18126">
    <property type="entry name" value="GAPDH_I_C"/>
    <property type="match status" value="1"/>
</dbReference>
<dbReference type="Gene3D" id="3.40.50.720">
    <property type="entry name" value="NAD(P)-binding Rossmann-like Domain"/>
    <property type="match status" value="1"/>
</dbReference>
<dbReference type="InterPro" id="IPR020830">
    <property type="entry name" value="GlycerAld_3-P_DH_AS"/>
</dbReference>
<comment type="pathway">
    <text evidence="1 12">Carbohydrate degradation; glycolysis; pyruvate from D-glyceraldehyde 3-phosphate: step 1/5.</text>
</comment>
<dbReference type="GO" id="GO:0004365">
    <property type="term" value="F:glyceraldehyde-3-phosphate dehydrogenase (NAD+) (phosphorylating) activity"/>
    <property type="evidence" value="ECO:0007669"/>
    <property type="project" value="UniProtKB-UniRule"/>
</dbReference>
<protein>
    <recommendedName>
        <fullName evidence="12">Glyceraldehyde-3-phosphate dehydrogenase</fullName>
        <ecNumber evidence="12">1.2.1.12</ecNumber>
    </recommendedName>
</protein>
<reference evidence="14" key="1">
    <citation type="journal article" date="2020" name="Microb. Genom.">
        <title>Genetic diversity of clinical and environmental Mucorales isolates obtained from an investigation of mucormycosis cases among solid organ transplant recipients.</title>
        <authorList>
            <person name="Nguyen M.H."/>
            <person name="Kaul D."/>
            <person name="Muto C."/>
            <person name="Cheng S.J."/>
            <person name="Richter R.A."/>
            <person name="Bruno V.M."/>
            <person name="Liu G."/>
            <person name="Beyhan S."/>
            <person name="Sundermann A.J."/>
            <person name="Mounaud S."/>
            <person name="Pasculle A.W."/>
            <person name="Nierman W.C."/>
            <person name="Driscoll E."/>
            <person name="Cumbie R."/>
            <person name="Clancy C.J."/>
            <person name="Dupont C.L."/>
        </authorList>
    </citation>
    <scope>NUCLEOTIDE SEQUENCE</scope>
    <source>
        <strain evidence="14">GL16</strain>
    </source>
</reference>
<evidence type="ECO:0000256" key="5">
    <source>
        <dbReference type="ARBA" id="ARBA00023027"/>
    </source>
</evidence>
<dbReference type="InterPro" id="IPR020828">
    <property type="entry name" value="GlycerAld_3-P_DH_NAD(P)-bd"/>
</dbReference>
<keyword evidence="6 12" id="KW-0324">Glycolysis</keyword>
<dbReference type="PANTHER" id="PTHR10836">
    <property type="entry name" value="GLYCERALDEHYDE 3-PHOSPHATE DEHYDROGENASE"/>
    <property type="match status" value="1"/>
</dbReference>
<dbReference type="CDD" id="cd05214">
    <property type="entry name" value="GAPDH_I_N"/>
    <property type="match status" value="1"/>
</dbReference>
<keyword evidence="4 12" id="KW-0560">Oxidoreductase</keyword>
<feature type="active site" description="Nucleophile" evidence="7">
    <location>
        <position position="151"/>
    </location>
</feature>
<keyword evidence="9" id="KW-0547">Nucleotide-binding</keyword>
<feature type="site" description="Activates thiol group during catalysis" evidence="10">
    <location>
        <position position="178"/>
    </location>
</feature>
<evidence type="ECO:0000256" key="9">
    <source>
        <dbReference type="PIRSR" id="PIRSR000149-3"/>
    </source>
</evidence>
<comment type="catalytic activity">
    <reaction evidence="12">
        <text>D-glyceraldehyde 3-phosphate + phosphate + NAD(+) = (2R)-3-phospho-glyceroyl phosphate + NADH + H(+)</text>
        <dbReference type="Rhea" id="RHEA:10300"/>
        <dbReference type="ChEBI" id="CHEBI:15378"/>
        <dbReference type="ChEBI" id="CHEBI:43474"/>
        <dbReference type="ChEBI" id="CHEBI:57540"/>
        <dbReference type="ChEBI" id="CHEBI:57604"/>
        <dbReference type="ChEBI" id="CHEBI:57945"/>
        <dbReference type="ChEBI" id="CHEBI:59776"/>
        <dbReference type="EC" id="1.2.1.12"/>
    </reaction>
</comment>
<dbReference type="InterPro" id="IPR036291">
    <property type="entry name" value="NAD(P)-bd_dom_sf"/>
</dbReference>
<dbReference type="SMART" id="SM00846">
    <property type="entry name" value="Gp_dh_N"/>
    <property type="match status" value="1"/>
</dbReference>
<feature type="binding site" evidence="9">
    <location>
        <position position="79"/>
    </location>
    <ligand>
        <name>NAD(+)</name>
        <dbReference type="ChEBI" id="CHEBI:57540"/>
    </ligand>
</feature>
<keyword evidence="5 9" id="KW-0520">NAD</keyword>
<dbReference type="InterPro" id="IPR006424">
    <property type="entry name" value="Glyceraldehyde-3-P_DH_1"/>
</dbReference>
<dbReference type="GO" id="GO:0006006">
    <property type="term" value="P:glucose metabolic process"/>
    <property type="evidence" value="ECO:0007669"/>
    <property type="project" value="InterPro"/>
</dbReference>
<evidence type="ECO:0000256" key="8">
    <source>
        <dbReference type="PIRSR" id="PIRSR000149-2"/>
    </source>
</evidence>
<feature type="binding site" evidence="8">
    <location>
        <begin position="150"/>
        <end position="152"/>
    </location>
    <ligand>
        <name>D-glyceraldehyde 3-phosphate</name>
        <dbReference type="ChEBI" id="CHEBI:59776"/>
    </ligand>
</feature>
<dbReference type="SUPFAM" id="SSF55347">
    <property type="entry name" value="Glyceraldehyde-3-phosphate dehydrogenase-like, C-terminal domain"/>
    <property type="match status" value="1"/>
</dbReference>
<feature type="binding site" evidence="9">
    <location>
        <position position="121"/>
    </location>
    <ligand>
        <name>NAD(+)</name>
        <dbReference type="ChEBI" id="CHEBI:57540"/>
    </ligand>
</feature>
<evidence type="ECO:0000313" key="14">
    <source>
        <dbReference type="EMBL" id="KAG1546296.1"/>
    </source>
</evidence>
<evidence type="ECO:0000256" key="4">
    <source>
        <dbReference type="ARBA" id="ARBA00023002"/>
    </source>
</evidence>
<dbReference type="PANTHER" id="PTHR10836:SF76">
    <property type="entry name" value="GLYCERALDEHYDE-3-PHOSPHATE DEHYDROGENASE-RELATED"/>
    <property type="match status" value="1"/>
</dbReference>